<dbReference type="AlphaFoldDB" id="K3W7M4"/>
<organism evidence="2 3">
    <name type="scientific">Globisporangium ultimum (strain ATCC 200006 / CBS 805.95 / DAOM BR144)</name>
    <name type="common">Pythium ultimum</name>
    <dbReference type="NCBI Taxonomy" id="431595"/>
    <lineage>
        <taxon>Eukaryota</taxon>
        <taxon>Sar</taxon>
        <taxon>Stramenopiles</taxon>
        <taxon>Oomycota</taxon>
        <taxon>Peronosporomycetes</taxon>
        <taxon>Pythiales</taxon>
        <taxon>Pythiaceae</taxon>
        <taxon>Globisporangium</taxon>
    </lineage>
</organism>
<evidence type="ECO:0000313" key="3">
    <source>
        <dbReference type="Proteomes" id="UP000019132"/>
    </source>
</evidence>
<accession>K3W7M4</accession>
<protein>
    <submittedName>
        <fullName evidence="2">Uncharacterized protein</fullName>
    </submittedName>
</protein>
<evidence type="ECO:0000313" key="2">
    <source>
        <dbReference type="EnsemblProtists" id="PYU1_T000965"/>
    </source>
</evidence>
<dbReference type="InParanoid" id="K3W7M4"/>
<dbReference type="EMBL" id="GL376620">
    <property type="status" value="NOT_ANNOTATED_CDS"/>
    <property type="molecule type" value="Genomic_DNA"/>
</dbReference>
<evidence type="ECO:0000256" key="1">
    <source>
        <dbReference type="SAM" id="MobiDB-lite"/>
    </source>
</evidence>
<feature type="region of interest" description="Disordered" evidence="1">
    <location>
        <begin position="103"/>
        <end position="123"/>
    </location>
</feature>
<reference evidence="3" key="2">
    <citation type="submission" date="2010-04" db="EMBL/GenBank/DDBJ databases">
        <authorList>
            <person name="Buell R."/>
            <person name="Hamilton J."/>
            <person name="Hostetler J."/>
        </authorList>
    </citation>
    <scope>NUCLEOTIDE SEQUENCE [LARGE SCALE GENOMIC DNA]</scope>
    <source>
        <strain evidence="3">DAOM:BR144</strain>
    </source>
</reference>
<keyword evidence="3" id="KW-1185">Reference proteome</keyword>
<dbReference type="eggNOG" id="ENOG502T2VW">
    <property type="taxonomic scope" value="Eukaryota"/>
</dbReference>
<dbReference type="EnsemblProtists" id="PYU1_T000965">
    <property type="protein sequence ID" value="PYU1_T000965"/>
    <property type="gene ID" value="PYU1_G000965"/>
</dbReference>
<dbReference type="HOGENOM" id="CLU_100038_2_0_1"/>
<dbReference type="Proteomes" id="UP000019132">
    <property type="component" value="Unassembled WGS sequence"/>
</dbReference>
<reference evidence="2" key="3">
    <citation type="submission" date="2015-02" db="UniProtKB">
        <authorList>
            <consortium name="EnsemblProtists"/>
        </authorList>
    </citation>
    <scope>IDENTIFICATION</scope>
    <source>
        <strain evidence="2">DAOM BR144</strain>
    </source>
</reference>
<sequence length="149" mass="17361">MNNLYNCQAPSTPAAYQYFAIMNRIRAASMEPRCGYPSKRCDNPRAVKPTGDLHRFCEYHRKQANENQRRRERCRLEQQLREEMSMQAYMEQLSAQYFELTGQRAQEQQQQQIPGGGQLSDNLSQLDLDEEDLRVLASILLNDADEVEI</sequence>
<proteinExistence type="predicted"/>
<reference evidence="3" key="1">
    <citation type="journal article" date="2010" name="Genome Biol.">
        <title>Genome sequence of the necrotrophic plant pathogen Pythium ultimum reveals original pathogenicity mechanisms and effector repertoire.</title>
        <authorList>
            <person name="Levesque C.A."/>
            <person name="Brouwer H."/>
            <person name="Cano L."/>
            <person name="Hamilton J.P."/>
            <person name="Holt C."/>
            <person name="Huitema E."/>
            <person name="Raffaele S."/>
            <person name="Robideau G.P."/>
            <person name="Thines M."/>
            <person name="Win J."/>
            <person name="Zerillo M.M."/>
            <person name="Beakes G.W."/>
            <person name="Boore J.L."/>
            <person name="Busam D."/>
            <person name="Dumas B."/>
            <person name="Ferriera S."/>
            <person name="Fuerstenberg S.I."/>
            <person name="Gachon C.M."/>
            <person name="Gaulin E."/>
            <person name="Govers F."/>
            <person name="Grenville-Briggs L."/>
            <person name="Horner N."/>
            <person name="Hostetler J."/>
            <person name="Jiang R.H."/>
            <person name="Johnson J."/>
            <person name="Krajaejun T."/>
            <person name="Lin H."/>
            <person name="Meijer H.J."/>
            <person name="Moore B."/>
            <person name="Morris P."/>
            <person name="Phuntmart V."/>
            <person name="Puiu D."/>
            <person name="Shetty J."/>
            <person name="Stajich J.E."/>
            <person name="Tripathy S."/>
            <person name="Wawra S."/>
            <person name="van West P."/>
            <person name="Whitty B.R."/>
            <person name="Coutinho P.M."/>
            <person name="Henrissat B."/>
            <person name="Martin F."/>
            <person name="Thomas P.D."/>
            <person name="Tyler B.M."/>
            <person name="De Vries R.P."/>
            <person name="Kamoun S."/>
            <person name="Yandell M."/>
            <person name="Tisserat N."/>
            <person name="Buell C.R."/>
        </authorList>
    </citation>
    <scope>NUCLEOTIDE SEQUENCE</scope>
    <source>
        <strain evidence="3">DAOM:BR144</strain>
    </source>
</reference>
<dbReference type="VEuPathDB" id="FungiDB:PYU1_G000965"/>
<name>K3W7M4_GLOUD</name>